<dbReference type="Gene3D" id="3.40.50.880">
    <property type="match status" value="1"/>
</dbReference>
<sequence length="283" mass="32759">MTTDPREIKVAVLDLYNGIENQGMRGFDEILRRFKSDKNLNLTWQVFNVRQKNELPGMEFDLYISSGGPGNPLTEDEEWDKRYMQLIDELEAWNNSDTTPKKHVLFVCHSFQLLCRKYKLGEISLRRSPSFGILPVHFVNGGESDPAMAGLADPFYAVDSRSWQVVHPDEQAFEKIGAKLLAIEKERPYVDLPRAMMAIRFNKYFIGTQFHPEANPEGMKLHLLNAEKKQQVIDEHGEHKYNEMLERLDHPEMLLHTQRTLIPNFLREAVEEVLGKESVICKS</sequence>
<proteinExistence type="predicted"/>
<dbReference type="RefSeq" id="WP_245130604.1">
    <property type="nucleotide sequence ID" value="NZ_JALJEJ010000006.1"/>
</dbReference>
<dbReference type="InterPro" id="IPR017926">
    <property type="entry name" value="GATASE"/>
</dbReference>
<reference evidence="2" key="1">
    <citation type="submission" date="2022-04" db="EMBL/GenBank/DDBJ databases">
        <title>Mucilaginibacter sp. RS28 isolated from freshwater.</title>
        <authorList>
            <person name="Ko S.-R."/>
        </authorList>
    </citation>
    <scope>NUCLEOTIDE SEQUENCE</scope>
    <source>
        <strain evidence="2">RS28</strain>
    </source>
</reference>
<dbReference type="Proteomes" id="UP001139450">
    <property type="component" value="Unassembled WGS sequence"/>
</dbReference>
<evidence type="ECO:0000313" key="2">
    <source>
        <dbReference type="EMBL" id="MCJ8210744.1"/>
    </source>
</evidence>
<organism evidence="2 3">
    <name type="scientific">Mucilaginibacter straminoryzae</name>
    <dbReference type="NCBI Taxonomy" id="2932774"/>
    <lineage>
        <taxon>Bacteria</taxon>
        <taxon>Pseudomonadati</taxon>
        <taxon>Bacteroidota</taxon>
        <taxon>Sphingobacteriia</taxon>
        <taxon>Sphingobacteriales</taxon>
        <taxon>Sphingobacteriaceae</taxon>
        <taxon>Mucilaginibacter</taxon>
    </lineage>
</organism>
<dbReference type="SUPFAM" id="SSF52317">
    <property type="entry name" value="Class I glutamine amidotransferase-like"/>
    <property type="match status" value="1"/>
</dbReference>
<name>A0A9X1X483_9SPHI</name>
<dbReference type="AlphaFoldDB" id="A0A9X1X483"/>
<evidence type="ECO:0000259" key="1">
    <source>
        <dbReference type="Pfam" id="PF00117"/>
    </source>
</evidence>
<gene>
    <name evidence="2" type="ORF">MUY27_13585</name>
</gene>
<protein>
    <submittedName>
        <fullName evidence="2">GMP synthase</fullName>
    </submittedName>
</protein>
<dbReference type="PROSITE" id="PS51273">
    <property type="entry name" value="GATASE_TYPE_1"/>
    <property type="match status" value="1"/>
</dbReference>
<comment type="caution">
    <text evidence="2">The sequence shown here is derived from an EMBL/GenBank/DDBJ whole genome shotgun (WGS) entry which is preliminary data.</text>
</comment>
<accession>A0A9X1X483</accession>
<dbReference type="EMBL" id="JALJEJ010000006">
    <property type="protein sequence ID" value="MCJ8210744.1"/>
    <property type="molecule type" value="Genomic_DNA"/>
</dbReference>
<keyword evidence="3" id="KW-1185">Reference proteome</keyword>
<dbReference type="Pfam" id="PF00117">
    <property type="entry name" value="GATase"/>
    <property type="match status" value="1"/>
</dbReference>
<feature type="domain" description="Glutamine amidotransferase" evidence="1">
    <location>
        <begin position="40"/>
        <end position="225"/>
    </location>
</feature>
<evidence type="ECO:0000313" key="3">
    <source>
        <dbReference type="Proteomes" id="UP001139450"/>
    </source>
</evidence>
<dbReference type="InterPro" id="IPR029062">
    <property type="entry name" value="Class_I_gatase-like"/>
</dbReference>